<evidence type="ECO:0000256" key="3">
    <source>
        <dbReference type="ARBA" id="ARBA00022840"/>
    </source>
</evidence>
<reference evidence="5 6" key="1">
    <citation type="journal article" date="2020" name="Microorganisms">
        <title>Osmotic Adaptation and Compatible Solute Biosynthesis of Phototrophic Bacteria as Revealed from Genome Analyses.</title>
        <authorList>
            <person name="Imhoff J.F."/>
            <person name="Rahn T."/>
            <person name="Kunzel S."/>
            <person name="Keller A."/>
            <person name="Neulinger S.C."/>
        </authorList>
    </citation>
    <scope>NUCLEOTIDE SEQUENCE [LARGE SCALE GENOMIC DNA]</scope>
    <source>
        <strain evidence="5 6">DSM 9895</strain>
    </source>
</reference>
<dbReference type="CDD" id="cd03219">
    <property type="entry name" value="ABC_Mj1267_LivG_branched"/>
    <property type="match status" value="1"/>
</dbReference>
<dbReference type="PANTHER" id="PTHR45772">
    <property type="entry name" value="CONSERVED COMPONENT OF ABC TRANSPORTER FOR NATURAL AMINO ACIDS-RELATED"/>
    <property type="match status" value="1"/>
</dbReference>
<dbReference type="InterPro" id="IPR003593">
    <property type="entry name" value="AAA+_ATPase"/>
</dbReference>
<dbReference type="InterPro" id="IPR003439">
    <property type="entry name" value="ABC_transporter-like_ATP-bd"/>
</dbReference>
<dbReference type="InterPro" id="IPR051120">
    <property type="entry name" value="ABC_AA/LPS_Transport"/>
</dbReference>
<dbReference type="SMART" id="SM00382">
    <property type="entry name" value="AAA"/>
    <property type="match status" value="1"/>
</dbReference>
<evidence type="ECO:0000256" key="2">
    <source>
        <dbReference type="ARBA" id="ARBA00022741"/>
    </source>
</evidence>
<organism evidence="5 6">
    <name type="scientific">Rhodovibrio sodomensis</name>
    <dbReference type="NCBI Taxonomy" id="1088"/>
    <lineage>
        <taxon>Bacteria</taxon>
        <taxon>Pseudomonadati</taxon>
        <taxon>Pseudomonadota</taxon>
        <taxon>Alphaproteobacteria</taxon>
        <taxon>Rhodospirillales</taxon>
        <taxon>Rhodovibrionaceae</taxon>
        <taxon>Rhodovibrio</taxon>
    </lineage>
</organism>
<dbReference type="Proteomes" id="UP001296873">
    <property type="component" value="Unassembled WGS sequence"/>
</dbReference>
<sequence>MTDPVLEIDRLTKSFGALCVTDDVTVTLMPGECHALIGPNGAGKSTLVHQVSGLVRPDRGRILFQGRDVTALSQHARAQAGLGRSFQITSIIPEFTALENVALAAQARAGKSFRFFRDAGRERALNETARACLGQLGLGDRGDLVAGELSHGEKRLLELAIALAGAPKALLLDEPMAGMGRAESATLTQTLLGLKARYPMLLIEHDMEAVFTLADRVSVLVAGAIVATGTPKEIRNNPQARAAYLGEATA</sequence>
<name>A0ABS1DL38_9PROT</name>
<comment type="caution">
    <text evidence="5">The sequence shown here is derived from an EMBL/GenBank/DDBJ whole genome shotgun (WGS) entry which is preliminary data.</text>
</comment>
<dbReference type="RefSeq" id="WP_200343803.1">
    <property type="nucleotide sequence ID" value="NZ_NRRL01000156.1"/>
</dbReference>
<evidence type="ECO:0000313" key="6">
    <source>
        <dbReference type="Proteomes" id="UP001296873"/>
    </source>
</evidence>
<gene>
    <name evidence="5" type="ORF">CKO28_24675</name>
</gene>
<dbReference type="EMBL" id="NRRL01000156">
    <property type="protein sequence ID" value="MBK1671202.1"/>
    <property type="molecule type" value="Genomic_DNA"/>
</dbReference>
<keyword evidence="3 5" id="KW-0067">ATP-binding</keyword>
<dbReference type="InterPro" id="IPR017871">
    <property type="entry name" value="ABC_transporter-like_CS"/>
</dbReference>
<accession>A0ABS1DL38</accession>
<dbReference type="PROSITE" id="PS50893">
    <property type="entry name" value="ABC_TRANSPORTER_2"/>
    <property type="match status" value="1"/>
</dbReference>
<protein>
    <submittedName>
        <fullName evidence="5">ABC transporter ATP-binding protein</fullName>
    </submittedName>
</protein>
<evidence type="ECO:0000256" key="1">
    <source>
        <dbReference type="ARBA" id="ARBA00022448"/>
    </source>
</evidence>
<evidence type="ECO:0000259" key="4">
    <source>
        <dbReference type="PROSITE" id="PS50893"/>
    </source>
</evidence>
<dbReference type="GO" id="GO:0005524">
    <property type="term" value="F:ATP binding"/>
    <property type="evidence" value="ECO:0007669"/>
    <property type="project" value="UniProtKB-KW"/>
</dbReference>
<proteinExistence type="predicted"/>
<evidence type="ECO:0000313" key="5">
    <source>
        <dbReference type="EMBL" id="MBK1671202.1"/>
    </source>
</evidence>
<dbReference type="PROSITE" id="PS00211">
    <property type="entry name" value="ABC_TRANSPORTER_1"/>
    <property type="match status" value="1"/>
</dbReference>
<keyword evidence="1" id="KW-0813">Transport</keyword>
<dbReference type="SUPFAM" id="SSF52540">
    <property type="entry name" value="P-loop containing nucleoside triphosphate hydrolases"/>
    <property type="match status" value="1"/>
</dbReference>
<dbReference type="Pfam" id="PF00005">
    <property type="entry name" value="ABC_tran"/>
    <property type="match status" value="1"/>
</dbReference>
<dbReference type="InterPro" id="IPR032823">
    <property type="entry name" value="BCA_ABC_TP_C"/>
</dbReference>
<keyword evidence="2" id="KW-0547">Nucleotide-binding</keyword>
<dbReference type="Pfam" id="PF12399">
    <property type="entry name" value="BCA_ABC_TP_C"/>
    <property type="match status" value="1"/>
</dbReference>
<dbReference type="PANTHER" id="PTHR45772:SF2">
    <property type="entry name" value="ABC TRANSPORTER ATP-BINDING PROTEIN"/>
    <property type="match status" value="1"/>
</dbReference>
<dbReference type="InterPro" id="IPR027417">
    <property type="entry name" value="P-loop_NTPase"/>
</dbReference>
<dbReference type="Gene3D" id="3.40.50.300">
    <property type="entry name" value="P-loop containing nucleotide triphosphate hydrolases"/>
    <property type="match status" value="1"/>
</dbReference>
<feature type="domain" description="ABC transporter" evidence="4">
    <location>
        <begin position="6"/>
        <end position="247"/>
    </location>
</feature>
<keyword evidence="6" id="KW-1185">Reference proteome</keyword>